<dbReference type="AlphaFoldDB" id="A0A2A9FFZ1"/>
<evidence type="ECO:0000256" key="1">
    <source>
        <dbReference type="SAM" id="MobiDB-lite"/>
    </source>
</evidence>
<gene>
    <name evidence="2" type="ORF">ATK36_5515</name>
</gene>
<sequence>MSIRSRKPPQPRLVKIRSPRQEHPRGRRRAGKVRAGTPEDGTSSPSTAGGRWSRDGKPCGGTPGDRMSRDGMLRDRRSRDRMSRDRMSRDGMPRDPIPRDGKRRPGKPWVGRDRRRAWGGRREPLDRQAALHPEPSGRQAEHPRNAPKRPLARHTSPRRHHGQRSPIRIRTIATLSAKLPYMYGNFLPDIGRERRRRSRHRRDDEEGRKVSWPGCVCRRRGLFVTRGAVGEVRSPRSGFEVTVTRRAGRELVPGKGGCWSRDSFHRVRPGSQGNCRLRGRCHGRAAGSLQECVGRVSATAGVRVEFGP</sequence>
<protein>
    <submittedName>
        <fullName evidence="2">Pentapeptide MXKDX repeat protein</fullName>
    </submittedName>
</protein>
<feature type="compositionally biased region" description="Basic residues" evidence="1">
    <location>
        <begin position="1"/>
        <end position="18"/>
    </location>
</feature>
<comment type="caution">
    <text evidence="2">The sequence shown here is derived from an EMBL/GenBank/DDBJ whole genome shotgun (WGS) entry which is preliminary data.</text>
</comment>
<feature type="compositionally biased region" description="Basic and acidic residues" evidence="1">
    <location>
        <begin position="66"/>
        <end position="100"/>
    </location>
</feature>
<accession>A0A2A9FFZ1</accession>
<evidence type="ECO:0000313" key="3">
    <source>
        <dbReference type="Proteomes" id="UP000243542"/>
    </source>
</evidence>
<dbReference type="Proteomes" id="UP000243542">
    <property type="component" value="Unassembled WGS sequence"/>
</dbReference>
<reference evidence="2 3" key="1">
    <citation type="submission" date="2017-10" db="EMBL/GenBank/DDBJ databases">
        <title>Sequencing the genomes of 1000 actinobacteria strains.</title>
        <authorList>
            <person name="Klenk H.-P."/>
        </authorList>
    </citation>
    <scope>NUCLEOTIDE SEQUENCE [LARGE SCALE GENOMIC DNA]</scope>
    <source>
        <strain evidence="2 3">DSM 46092</strain>
    </source>
</reference>
<proteinExistence type="predicted"/>
<name>A0A2A9FFZ1_9PSEU</name>
<evidence type="ECO:0000313" key="2">
    <source>
        <dbReference type="EMBL" id="PFG50294.1"/>
    </source>
</evidence>
<dbReference type="EMBL" id="PDJK01000002">
    <property type="protein sequence ID" value="PFG50294.1"/>
    <property type="molecule type" value="Genomic_DNA"/>
</dbReference>
<feature type="compositionally biased region" description="Basic residues" evidence="1">
    <location>
        <begin position="145"/>
        <end position="163"/>
    </location>
</feature>
<feature type="region of interest" description="Disordered" evidence="1">
    <location>
        <begin position="1"/>
        <end position="169"/>
    </location>
</feature>
<keyword evidence="3" id="KW-1185">Reference proteome</keyword>
<organism evidence="2 3">
    <name type="scientific">Amycolatopsis sulphurea</name>
    <dbReference type="NCBI Taxonomy" id="76022"/>
    <lineage>
        <taxon>Bacteria</taxon>
        <taxon>Bacillati</taxon>
        <taxon>Actinomycetota</taxon>
        <taxon>Actinomycetes</taxon>
        <taxon>Pseudonocardiales</taxon>
        <taxon>Pseudonocardiaceae</taxon>
        <taxon>Amycolatopsis</taxon>
    </lineage>
</organism>